<dbReference type="CDD" id="cd01053">
    <property type="entry name" value="AOX"/>
    <property type="match status" value="1"/>
</dbReference>
<dbReference type="InterPro" id="IPR002680">
    <property type="entry name" value="AOX"/>
</dbReference>
<evidence type="ECO:0000256" key="5">
    <source>
        <dbReference type="ARBA" id="ARBA00022723"/>
    </source>
</evidence>
<evidence type="ECO:0000256" key="8">
    <source>
        <dbReference type="ARBA" id="ARBA00023002"/>
    </source>
</evidence>
<dbReference type="AlphaFoldDB" id="A0A1H2I423"/>
<sequence>MSQQQPDNSTIACEDPLAKHRAPKGLSDQIAFRLTRLLRFFADLFFAQRYGHRAVVLETVAGVPGMVGGMIRHMRSLRRLEDDRDWIHTLLAEAENERMHLMTFVEIARPNWFERMVILLAQGIFFTCFFLLYVISGRTAHRLVGYFEEEAVYSYTQYLAEIDNGKLENVPAPRIAIDYWQLPADARLREVVIAVRADEAEHRDVNHDFADRFDRPQEASD</sequence>
<dbReference type="RefSeq" id="WP_092389428.1">
    <property type="nucleotide sequence ID" value="NZ_LT629787.1"/>
</dbReference>
<feature type="binding site" evidence="11">
    <location>
        <position position="199"/>
    </location>
    <ligand>
        <name>Fe cation</name>
        <dbReference type="ChEBI" id="CHEBI:24875"/>
        <label>2</label>
    </ligand>
</feature>
<gene>
    <name evidence="13" type="ORF">SAMN05216210_3518</name>
</gene>
<reference evidence="14" key="1">
    <citation type="submission" date="2016-10" db="EMBL/GenBank/DDBJ databases">
        <authorList>
            <person name="Varghese N."/>
            <person name="Submissions S."/>
        </authorList>
    </citation>
    <scope>NUCLEOTIDE SEQUENCE [LARGE SCALE GENOMIC DNA]</scope>
    <source>
        <strain evidence="14">CECT 8338</strain>
    </source>
</reference>
<dbReference type="PANTHER" id="PTHR31803:SF3">
    <property type="entry name" value="ALTERNATIVE OXIDASE"/>
    <property type="match status" value="1"/>
</dbReference>
<evidence type="ECO:0000256" key="9">
    <source>
        <dbReference type="ARBA" id="ARBA00023004"/>
    </source>
</evidence>
<feature type="transmembrane region" description="Helical" evidence="12">
    <location>
        <begin position="116"/>
        <end position="135"/>
    </location>
</feature>
<feature type="binding site" evidence="11">
    <location>
        <position position="148"/>
    </location>
    <ligand>
        <name>Fe cation</name>
        <dbReference type="ChEBI" id="CHEBI:24875"/>
        <label>2</label>
    </ligand>
</feature>
<dbReference type="PIRSF" id="PIRSF005229">
    <property type="entry name" value="AOX"/>
    <property type="match status" value="1"/>
</dbReference>
<dbReference type="GO" id="GO:0009916">
    <property type="term" value="F:alternative oxidase activity"/>
    <property type="evidence" value="ECO:0007669"/>
    <property type="project" value="InterPro"/>
</dbReference>
<evidence type="ECO:0000256" key="1">
    <source>
        <dbReference type="ARBA" id="ARBA00004370"/>
    </source>
</evidence>
<keyword evidence="7 12" id="KW-1133">Transmembrane helix</keyword>
<protein>
    <submittedName>
        <fullName evidence="13">Alternative oxidase</fullName>
    </submittedName>
</protein>
<dbReference type="OrthoDB" id="8228094at2"/>
<keyword evidence="2" id="KW-0813">Transport</keyword>
<evidence type="ECO:0000256" key="10">
    <source>
        <dbReference type="ARBA" id="ARBA00023136"/>
    </source>
</evidence>
<dbReference type="EMBL" id="LT629787">
    <property type="protein sequence ID" value="SDU38548.1"/>
    <property type="molecule type" value="Genomic_DNA"/>
</dbReference>
<keyword evidence="3" id="KW-0679">Respiratory chain</keyword>
<evidence type="ECO:0000313" key="13">
    <source>
        <dbReference type="EMBL" id="SDU38548.1"/>
    </source>
</evidence>
<keyword evidence="6" id="KW-0249">Electron transport</keyword>
<evidence type="ECO:0000256" key="12">
    <source>
        <dbReference type="SAM" id="Phobius"/>
    </source>
</evidence>
<feature type="binding site" evidence="11">
    <location>
        <position position="100"/>
    </location>
    <ligand>
        <name>Fe cation</name>
        <dbReference type="ChEBI" id="CHEBI:24875"/>
        <label>1</label>
    </ligand>
</feature>
<dbReference type="InterPro" id="IPR038659">
    <property type="entry name" value="AOX_sf"/>
</dbReference>
<dbReference type="GO" id="GO:0016020">
    <property type="term" value="C:membrane"/>
    <property type="evidence" value="ECO:0007669"/>
    <property type="project" value="UniProtKB-SubCell"/>
</dbReference>
<feature type="binding site" evidence="11">
    <location>
        <position position="58"/>
    </location>
    <ligand>
        <name>Fe cation</name>
        <dbReference type="ChEBI" id="CHEBI:24875"/>
        <label>1</label>
    </ligand>
</feature>
<feature type="binding site" evidence="11">
    <location>
        <position position="199"/>
    </location>
    <ligand>
        <name>Fe cation</name>
        <dbReference type="ChEBI" id="CHEBI:24875"/>
        <label>1</label>
    </ligand>
</feature>
<evidence type="ECO:0000256" key="7">
    <source>
        <dbReference type="ARBA" id="ARBA00022989"/>
    </source>
</evidence>
<keyword evidence="4 12" id="KW-0812">Transmembrane</keyword>
<evidence type="ECO:0000256" key="6">
    <source>
        <dbReference type="ARBA" id="ARBA00022982"/>
    </source>
</evidence>
<dbReference type="STRING" id="1434072.SAMN05216210_3518"/>
<dbReference type="Proteomes" id="UP000243924">
    <property type="component" value="Chromosome I"/>
</dbReference>
<dbReference type="GO" id="GO:0046872">
    <property type="term" value="F:metal ion binding"/>
    <property type="evidence" value="ECO:0007669"/>
    <property type="project" value="UniProtKB-KW"/>
</dbReference>
<keyword evidence="5 11" id="KW-0479">Metal-binding</keyword>
<comment type="cofactor">
    <cofactor evidence="11">
        <name>Fe cation</name>
        <dbReference type="ChEBI" id="CHEBI:24875"/>
    </cofactor>
    <text evidence="11">Binds 2 iron ions per subunit.</text>
</comment>
<keyword evidence="10 12" id="KW-0472">Membrane</keyword>
<evidence type="ECO:0000256" key="11">
    <source>
        <dbReference type="PIRSR" id="PIRSR005229-1"/>
    </source>
</evidence>
<evidence type="ECO:0000256" key="3">
    <source>
        <dbReference type="ARBA" id="ARBA00022660"/>
    </source>
</evidence>
<proteinExistence type="predicted"/>
<dbReference type="Pfam" id="PF01786">
    <property type="entry name" value="AOX"/>
    <property type="match status" value="1"/>
</dbReference>
<evidence type="ECO:0000256" key="4">
    <source>
        <dbReference type="ARBA" id="ARBA00022692"/>
    </source>
</evidence>
<feature type="binding site" evidence="11">
    <location>
        <position position="202"/>
    </location>
    <ligand>
        <name>Fe cation</name>
        <dbReference type="ChEBI" id="CHEBI:24875"/>
        <label>2</label>
    </ligand>
</feature>
<accession>A0A1H2I423</accession>
<keyword evidence="8" id="KW-0560">Oxidoreductase</keyword>
<dbReference type="PANTHER" id="PTHR31803">
    <property type="entry name" value="ALTERNATIVE OXIDASE"/>
    <property type="match status" value="1"/>
</dbReference>
<keyword evidence="14" id="KW-1185">Reference proteome</keyword>
<feature type="binding site" evidence="11">
    <location>
        <position position="97"/>
    </location>
    <ligand>
        <name>Fe cation</name>
        <dbReference type="ChEBI" id="CHEBI:24875"/>
        <label>2</label>
    </ligand>
</feature>
<dbReference type="Gene3D" id="1.20.1260.140">
    <property type="entry name" value="Alternative oxidase"/>
    <property type="match status" value="1"/>
</dbReference>
<organism evidence="13 14">
    <name type="scientific">Halopseudomonas salegens</name>
    <dbReference type="NCBI Taxonomy" id="1434072"/>
    <lineage>
        <taxon>Bacteria</taxon>
        <taxon>Pseudomonadati</taxon>
        <taxon>Pseudomonadota</taxon>
        <taxon>Gammaproteobacteria</taxon>
        <taxon>Pseudomonadales</taxon>
        <taxon>Pseudomonadaceae</taxon>
        <taxon>Halopseudomonas</taxon>
    </lineage>
</organism>
<dbReference type="GO" id="GO:0010230">
    <property type="term" value="P:alternative respiration"/>
    <property type="evidence" value="ECO:0007669"/>
    <property type="project" value="TreeGrafter"/>
</dbReference>
<comment type="subcellular location">
    <subcellularLocation>
        <location evidence="1">Membrane</location>
    </subcellularLocation>
</comment>
<evidence type="ECO:0000313" key="14">
    <source>
        <dbReference type="Proteomes" id="UP000243924"/>
    </source>
</evidence>
<name>A0A1H2I423_9GAMM</name>
<keyword evidence="9 11" id="KW-0408">Iron</keyword>
<feature type="binding site" evidence="11">
    <location>
        <position position="97"/>
    </location>
    <ligand>
        <name>Fe cation</name>
        <dbReference type="ChEBI" id="CHEBI:24875"/>
        <label>1</label>
    </ligand>
</feature>
<evidence type="ECO:0000256" key="2">
    <source>
        <dbReference type="ARBA" id="ARBA00022448"/>
    </source>
</evidence>